<dbReference type="SUPFAM" id="SSF55073">
    <property type="entry name" value="Nucleotide cyclase"/>
    <property type="match status" value="1"/>
</dbReference>
<dbReference type="Gene3D" id="3.30.70.270">
    <property type="match status" value="1"/>
</dbReference>
<sequence length="315" mass="34768">MPYASWLPIHPQLLSATQAQKVLVIDDVEINAALIASVVGTLCDVQTATSSQKGLEMALQYHPDLILLDVLMPEMDGFEVFRRLQNEPRTAHIPVIFLTGISDASAEEVGLNMGAADFIAKPFRTAVLLARVRNHLQLAQQRNLLERLSHADGLTGIANRRYFNTMLTREFSRMQRHNQPLALLMLDVDDFKAFNDHYGHVHGDECLQQVAHAIAQCLHRPGDMVARYGGEEFVCLLPDTTLDGALKLAHDIQAAIAALRLPHVQAQAAAFVTVSIGVASELPHQLGHSQQILSIADARLYRAKRGGRNRIVSDD</sequence>
<accession>A0ABV4I914</accession>
<keyword evidence="6" id="KW-0548">Nucleotidyltransferase</keyword>
<evidence type="ECO:0000313" key="6">
    <source>
        <dbReference type="EMBL" id="MEZ2738347.1"/>
    </source>
</evidence>
<dbReference type="RefSeq" id="WP_286997660.1">
    <property type="nucleotide sequence ID" value="NZ_DALYTO010000006.1"/>
</dbReference>
<name>A0ABV4I914_9BURK</name>
<keyword evidence="3" id="KW-0597">Phosphoprotein</keyword>
<keyword evidence="7" id="KW-1185">Reference proteome</keyword>
<dbReference type="EC" id="2.7.7.65" evidence="1"/>
<evidence type="ECO:0000259" key="5">
    <source>
        <dbReference type="PROSITE" id="PS50887"/>
    </source>
</evidence>
<dbReference type="InterPro" id="IPR029787">
    <property type="entry name" value="Nucleotide_cyclase"/>
</dbReference>
<evidence type="ECO:0000256" key="3">
    <source>
        <dbReference type="PROSITE-ProRule" id="PRU00169"/>
    </source>
</evidence>
<dbReference type="Pfam" id="PF00990">
    <property type="entry name" value="GGDEF"/>
    <property type="match status" value="1"/>
</dbReference>
<dbReference type="InterPro" id="IPR001789">
    <property type="entry name" value="Sig_transdc_resp-reg_receiver"/>
</dbReference>
<evidence type="ECO:0000313" key="7">
    <source>
        <dbReference type="Proteomes" id="UP001567350"/>
    </source>
</evidence>
<proteinExistence type="predicted"/>
<dbReference type="PROSITE" id="PS50887">
    <property type="entry name" value="GGDEF"/>
    <property type="match status" value="1"/>
</dbReference>
<comment type="catalytic activity">
    <reaction evidence="2">
        <text>2 GTP = 3',3'-c-di-GMP + 2 diphosphate</text>
        <dbReference type="Rhea" id="RHEA:24898"/>
        <dbReference type="ChEBI" id="CHEBI:33019"/>
        <dbReference type="ChEBI" id="CHEBI:37565"/>
        <dbReference type="ChEBI" id="CHEBI:58805"/>
        <dbReference type="EC" id="2.7.7.65"/>
    </reaction>
</comment>
<dbReference type="NCBIfam" id="TIGR00254">
    <property type="entry name" value="GGDEF"/>
    <property type="match status" value="1"/>
</dbReference>
<dbReference type="PANTHER" id="PTHR45138">
    <property type="entry name" value="REGULATORY COMPONENTS OF SENSORY TRANSDUCTION SYSTEM"/>
    <property type="match status" value="1"/>
</dbReference>
<dbReference type="InterPro" id="IPR011006">
    <property type="entry name" value="CheY-like_superfamily"/>
</dbReference>
<dbReference type="CDD" id="cd01949">
    <property type="entry name" value="GGDEF"/>
    <property type="match status" value="1"/>
</dbReference>
<dbReference type="GO" id="GO:0052621">
    <property type="term" value="F:diguanylate cyclase activity"/>
    <property type="evidence" value="ECO:0007669"/>
    <property type="project" value="UniProtKB-EC"/>
</dbReference>
<dbReference type="SMART" id="SM00448">
    <property type="entry name" value="REC"/>
    <property type="match status" value="1"/>
</dbReference>
<evidence type="ECO:0000256" key="1">
    <source>
        <dbReference type="ARBA" id="ARBA00012528"/>
    </source>
</evidence>
<dbReference type="Proteomes" id="UP001567350">
    <property type="component" value="Unassembled WGS sequence"/>
</dbReference>
<protein>
    <recommendedName>
        <fullName evidence="1">diguanylate cyclase</fullName>
        <ecNumber evidence="1">2.7.7.65</ecNumber>
    </recommendedName>
</protein>
<dbReference type="SUPFAM" id="SSF52172">
    <property type="entry name" value="CheY-like"/>
    <property type="match status" value="1"/>
</dbReference>
<dbReference type="InterPro" id="IPR050469">
    <property type="entry name" value="Diguanylate_Cyclase"/>
</dbReference>
<dbReference type="EMBL" id="JBGJLR010000002">
    <property type="protein sequence ID" value="MEZ2738347.1"/>
    <property type="molecule type" value="Genomic_DNA"/>
</dbReference>
<dbReference type="InterPro" id="IPR000160">
    <property type="entry name" value="GGDEF_dom"/>
</dbReference>
<dbReference type="PANTHER" id="PTHR45138:SF9">
    <property type="entry name" value="DIGUANYLATE CYCLASE DGCM-RELATED"/>
    <property type="match status" value="1"/>
</dbReference>
<feature type="modified residue" description="4-aspartylphosphate" evidence="3">
    <location>
        <position position="69"/>
    </location>
</feature>
<evidence type="ECO:0000256" key="2">
    <source>
        <dbReference type="ARBA" id="ARBA00034247"/>
    </source>
</evidence>
<feature type="domain" description="GGDEF" evidence="5">
    <location>
        <begin position="179"/>
        <end position="315"/>
    </location>
</feature>
<organism evidence="6 7">
    <name type="scientific">Comamonas jiangduensis</name>
    <dbReference type="NCBI Taxonomy" id="1194168"/>
    <lineage>
        <taxon>Bacteria</taxon>
        <taxon>Pseudomonadati</taxon>
        <taxon>Pseudomonadota</taxon>
        <taxon>Betaproteobacteria</taxon>
        <taxon>Burkholderiales</taxon>
        <taxon>Comamonadaceae</taxon>
        <taxon>Comamonas</taxon>
    </lineage>
</organism>
<gene>
    <name evidence="6" type="ORF">ACBP88_02555</name>
</gene>
<comment type="caution">
    <text evidence="6">The sequence shown here is derived from an EMBL/GenBank/DDBJ whole genome shotgun (WGS) entry which is preliminary data.</text>
</comment>
<dbReference type="SMART" id="SM00267">
    <property type="entry name" value="GGDEF"/>
    <property type="match status" value="1"/>
</dbReference>
<keyword evidence="6" id="KW-0808">Transferase</keyword>
<dbReference type="InterPro" id="IPR043128">
    <property type="entry name" value="Rev_trsase/Diguanyl_cyclase"/>
</dbReference>
<feature type="domain" description="Response regulatory" evidence="4">
    <location>
        <begin position="21"/>
        <end position="136"/>
    </location>
</feature>
<reference evidence="6 7" key="1">
    <citation type="submission" date="2024-08" db="EMBL/GenBank/DDBJ databases">
        <authorList>
            <person name="Feng Z."/>
            <person name="Ronholm J."/>
        </authorList>
    </citation>
    <scope>NUCLEOTIDE SEQUENCE [LARGE SCALE GENOMIC DNA]</scope>
    <source>
        <strain evidence="6 7">4-AB0-8</strain>
    </source>
</reference>
<dbReference type="Gene3D" id="3.40.50.2300">
    <property type="match status" value="1"/>
</dbReference>
<dbReference type="PROSITE" id="PS50110">
    <property type="entry name" value="RESPONSE_REGULATORY"/>
    <property type="match status" value="1"/>
</dbReference>
<evidence type="ECO:0000259" key="4">
    <source>
        <dbReference type="PROSITE" id="PS50110"/>
    </source>
</evidence>
<dbReference type="Pfam" id="PF00072">
    <property type="entry name" value="Response_reg"/>
    <property type="match status" value="1"/>
</dbReference>